<dbReference type="GO" id="GO:0005345">
    <property type="term" value="F:purine nucleobase transmembrane transporter activity"/>
    <property type="evidence" value="ECO:0007669"/>
    <property type="project" value="TreeGrafter"/>
</dbReference>
<dbReference type="InterPro" id="IPR045018">
    <property type="entry name" value="Azg-like"/>
</dbReference>
<dbReference type="GO" id="GO:0005886">
    <property type="term" value="C:plasma membrane"/>
    <property type="evidence" value="ECO:0007669"/>
    <property type="project" value="UniProtKB-SubCell"/>
</dbReference>
<feature type="transmembrane region" description="Helical" evidence="9">
    <location>
        <begin position="231"/>
        <end position="256"/>
    </location>
</feature>
<evidence type="ECO:0000256" key="3">
    <source>
        <dbReference type="ARBA" id="ARBA00022448"/>
    </source>
</evidence>
<feature type="transmembrane region" description="Helical" evidence="9">
    <location>
        <begin position="130"/>
        <end position="154"/>
    </location>
</feature>
<evidence type="ECO:0000256" key="8">
    <source>
        <dbReference type="PIRNR" id="PIRNR005353"/>
    </source>
</evidence>
<feature type="transmembrane region" description="Helical" evidence="9">
    <location>
        <begin position="418"/>
        <end position="435"/>
    </location>
</feature>
<evidence type="ECO:0000313" key="10">
    <source>
        <dbReference type="EMBL" id="QHL86110.1"/>
    </source>
</evidence>
<evidence type="ECO:0000256" key="5">
    <source>
        <dbReference type="ARBA" id="ARBA00022692"/>
    </source>
</evidence>
<evidence type="ECO:0000256" key="4">
    <source>
        <dbReference type="ARBA" id="ARBA00022475"/>
    </source>
</evidence>
<dbReference type="InterPro" id="IPR026033">
    <property type="entry name" value="Azg-like_bact_archaea"/>
</dbReference>
<keyword evidence="4 8" id="KW-1003">Cell membrane</keyword>
<evidence type="ECO:0000256" key="7">
    <source>
        <dbReference type="ARBA" id="ARBA00023136"/>
    </source>
</evidence>
<feature type="transmembrane region" description="Helical" evidence="9">
    <location>
        <begin position="191"/>
        <end position="211"/>
    </location>
</feature>
<dbReference type="RefSeq" id="WP_160688174.1">
    <property type="nucleotide sequence ID" value="NZ_CP047897.1"/>
</dbReference>
<name>A0A6P1NSV4_9BACT</name>
<feature type="transmembrane region" description="Helical" evidence="9">
    <location>
        <begin position="98"/>
        <end position="118"/>
    </location>
</feature>
<comment type="similarity">
    <text evidence="2 8">Belongs to the nucleobase:cation symporter-2 (NCS2) (TC 2.A.40) family. Azg-like subfamily.</text>
</comment>
<dbReference type="InterPro" id="IPR006043">
    <property type="entry name" value="NCS2"/>
</dbReference>
<dbReference type="Pfam" id="PF00860">
    <property type="entry name" value="Xan_ur_permease"/>
    <property type="match status" value="1"/>
</dbReference>
<evidence type="ECO:0000256" key="6">
    <source>
        <dbReference type="ARBA" id="ARBA00022989"/>
    </source>
</evidence>
<evidence type="ECO:0000313" key="11">
    <source>
        <dbReference type="Proteomes" id="UP000464214"/>
    </source>
</evidence>
<reference evidence="10 11" key="1">
    <citation type="submission" date="2020-01" db="EMBL/GenBank/DDBJ databases">
        <authorList>
            <person name="Kim M."/>
        </authorList>
    </citation>
    <scope>NUCLEOTIDE SEQUENCE [LARGE SCALE GENOMIC DNA]</scope>
    <source>
        <strain evidence="10 11">BT10</strain>
    </source>
</reference>
<dbReference type="KEGG" id="nib:GU926_01060"/>
<feature type="transmembrane region" description="Helical" evidence="9">
    <location>
        <begin position="382"/>
        <end position="403"/>
    </location>
</feature>
<keyword evidence="3 8" id="KW-0813">Transport</keyword>
<feature type="transmembrane region" description="Helical" evidence="9">
    <location>
        <begin position="331"/>
        <end position="362"/>
    </location>
</feature>
<gene>
    <name evidence="10" type="ORF">GU926_01060</name>
</gene>
<keyword evidence="11" id="KW-1185">Reference proteome</keyword>
<sequence>MAFNFELQKNGTSVQTEIIAGVSSFLATSYIIVVNPSILSQAGMPFAAVLTATVIVCFFSSLMMGLYAKNPILVAPGMGLNAFFTFTAVLGMQVPWPVALGAVFWSGVVFLLLSMFNVRTYIVRAIPRPLRYAIAAGIGLFITLIGFSNAKFIVPNPATIIGLGDLTPTVLTFLAGLLLTAVLLTKNVRGGILIGILFTTLLAYPIGRWWGLEDAAGPLIQWKGFFAAPDFSLLFQLDFVNSLQWAVVPVIFAFVFTDMFDSLSTLVGLAEAANLLDEHGEPRHVKRSLMVDAIATTLAGLVGSSPGTAYIESAVGIEAGGRTGLTAVVGAVLFLPFLFLAPLLAVVPAIATAPALVLVGVFMVRPITKINWGQLDEAIPAFLALVLIPFSYSITQGIIWGFLSWTFLKLITGKKEDVSWPLLIIDVFCILALVLE</sequence>
<feature type="transmembrane region" description="Helical" evidence="9">
    <location>
        <begin position="44"/>
        <end position="66"/>
    </location>
</feature>
<dbReference type="PANTHER" id="PTHR43337">
    <property type="entry name" value="XANTHINE/URACIL PERMEASE C887.17-RELATED"/>
    <property type="match status" value="1"/>
</dbReference>
<protein>
    <submittedName>
        <fullName evidence="10">NCS2 family permease</fullName>
    </submittedName>
</protein>
<comment type="subcellular location">
    <subcellularLocation>
        <location evidence="1 8">Cell membrane</location>
        <topology evidence="1 8">Multi-pass membrane protein</topology>
    </subcellularLocation>
</comment>
<keyword evidence="6 8" id="KW-1133">Transmembrane helix</keyword>
<dbReference type="EMBL" id="CP047897">
    <property type="protein sequence ID" value="QHL86110.1"/>
    <property type="molecule type" value="Genomic_DNA"/>
</dbReference>
<organism evidence="10 11">
    <name type="scientific">Nibribacter ruber</name>
    <dbReference type="NCBI Taxonomy" id="2698458"/>
    <lineage>
        <taxon>Bacteria</taxon>
        <taxon>Pseudomonadati</taxon>
        <taxon>Bacteroidota</taxon>
        <taxon>Cytophagia</taxon>
        <taxon>Cytophagales</taxon>
        <taxon>Hymenobacteraceae</taxon>
        <taxon>Nibribacter</taxon>
    </lineage>
</organism>
<keyword evidence="5 8" id="KW-0812">Transmembrane</keyword>
<dbReference type="Proteomes" id="UP000464214">
    <property type="component" value="Chromosome"/>
</dbReference>
<evidence type="ECO:0000256" key="9">
    <source>
        <dbReference type="SAM" id="Phobius"/>
    </source>
</evidence>
<evidence type="ECO:0000256" key="2">
    <source>
        <dbReference type="ARBA" id="ARBA00005697"/>
    </source>
</evidence>
<dbReference type="PIRSF" id="PIRSF005353">
    <property type="entry name" value="PbuG"/>
    <property type="match status" value="1"/>
</dbReference>
<accession>A0A6P1NSV4</accession>
<proteinExistence type="inferred from homology"/>
<keyword evidence="7 8" id="KW-0472">Membrane</keyword>
<dbReference type="AlphaFoldDB" id="A0A6P1NSV4"/>
<evidence type="ECO:0000256" key="1">
    <source>
        <dbReference type="ARBA" id="ARBA00004651"/>
    </source>
</evidence>
<feature type="transmembrane region" description="Helical" evidence="9">
    <location>
        <begin position="166"/>
        <end position="184"/>
    </location>
</feature>
<dbReference type="PANTHER" id="PTHR43337:SF1">
    <property type="entry name" value="XANTHINE_URACIL PERMEASE C887.17-RELATED"/>
    <property type="match status" value="1"/>
</dbReference>
<feature type="transmembrane region" description="Helical" evidence="9">
    <location>
        <begin position="18"/>
        <end position="38"/>
    </location>
</feature>